<keyword evidence="1" id="KW-1133">Transmembrane helix</keyword>
<protein>
    <submittedName>
        <fullName evidence="2">DUF58 domain-containing protein</fullName>
    </submittedName>
</protein>
<keyword evidence="1" id="KW-0472">Membrane</keyword>
<proteinExistence type="predicted"/>
<keyword evidence="3" id="KW-1185">Reference proteome</keyword>
<dbReference type="RefSeq" id="WP_244712984.1">
    <property type="nucleotide sequence ID" value="NZ_CP095073.1"/>
</dbReference>
<evidence type="ECO:0000313" key="2">
    <source>
        <dbReference type="EMBL" id="UOQ46005.1"/>
    </source>
</evidence>
<keyword evidence="1" id="KW-0812">Transmembrane</keyword>
<reference evidence="2 3" key="1">
    <citation type="submission" date="2022-04" db="EMBL/GenBank/DDBJ databases">
        <title>Halobacillus sp. isolated from saltern.</title>
        <authorList>
            <person name="Won M."/>
            <person name="Lee C.-M."/>
            <person name="Woen H.-Y."/>
            <person name="Kwon S.-W."/>
        </authorList>
    </citation>
    <scope>NUCLEOTIDE SEQUENCE [LARGE SCALE GENOMIC DNA]</scope>
    <source>
        <strain evidence="2 3">SSBR10-3</strain>
    </source>
</reference>
<sequence length="405" mass="46682">MTQWESSSSFNNKGYDLLLSLIVLMLFITLIIHQQLLLVPAGMLASFGIGSYVYDRVAGKKLSIHNRKQTIRLFPGEHSKIYFHFFNYSHVPILNGRFSFIANEIVHLDVVETRDTPKGNRHVIPLAFANKGKAKVKVPFTAGSRGVVKFSSLHYQFPQLLNFSQIHLFFLPDFKTQIVIYPLMKPVHGLKRVIHFAYGEQYYPYSPQEDLLSPYGTRDYVMADPFHRVHWKASAKVQQLQTKVYERKVDNSWTIIVNTAERTKLGNLHVSNNLENLFSYTAYLCRYAEHYNISREIYINSRHPFSKPYFHKPIGKGKEDMKAALELLARIEKELPLTPMEKLLQRLILKGNIQQTVIFVGELDPEISLHLHYLKKSGKKIFHVLPEGNGDEAFISALSSSKEEE</sequence>
<accession>A0ABY4ENP6</accession>
<organism evidence="2 3">
    <name type="scientific">Halobacillus salinarum</name>
    <dbReference type="NCBI Taxonomy" id="2932257"/>
    <lineage>
        <taxon>Bacteria</taxon>
        <taxon>Bacillati</taxon>
        <taxon>Bacillota</taxon>
        <taxon>Bacilli</taxon>
        <taxon>Bacillales</taxon>
        <taxon>Bacillaceae</taxon>
        <taxon>Halobacillus</taxon>
    </lineage>
</organism>
<gene>
    <name evidence="2" type="ORF">MUN89_08840</name>
</gene>
<dbReference type="PANTHER" id="PTHR34351:SF2">
    <property type="entry name" value="DUF58 DOMAIN-CONTAINING PROTEIN"/>
    <property type="match status" value="1"/>
</dbReference>
<dbReference type="EMBL" id="CP095073">
    <property type="protein sequence ID" value="UOQ46005.1"/>
    <property type="molecule type" value="Genomic_DNA"/>
</dbReference>
<evidence type="ECO:0000313" key="3">
    <source>
        <dbReference type="Proteomes" id="UP000831787"/>
    </source>
</evidence>
<dbReference type="Proteomes" id="UP000831787">
    <property type="component" value="Chromosome"/>
</dbReference>
<evidence type="ECO:0000256" key="1">
    <source>
        <dbReference type="SAM" id="Phobius"/>
    </source>
</evidence>
<dbReference type="PANTHER" id="PTHR34351">
    <property type="entry name" value="SLR1927 PROTEIN-RELATED"/>
    <property type="match status" value="1"/>
</dbReference>
<feature type="transmembrane region" description="Helical" evidence="1">
    <location>
        <begin position="14"/>
        <end position="32"/>
    </location>
</feature>
<name>A0ABY4ENP6_9BACI</name>